<accession>X0RSY4</accession>
<evidence type="ECO:0000313" key="2">
    <source>
        <dbReference type="EMBL" id="GAF71883.1"/>
    </source>
</evidence>
<comment type="caution">
    <text evidence="2">The sequence shown here is derived from an EMBL/GenBank/DDBJ whole genome shotgun (WGS) entry which is preliminary data.</text>
</comment>
<protein>
    <submittedName>
        <fullName evidence="2">Uncharacterized protein</fullName>
    </submittedName>
</protein>
<sequence length="372" mass="41726">VEDAKRAGLWVDDEMMRGQDGWKHKKSAWAKYPQRMLSYRALGFLARDLFADILSGIYTTEEAIDMPQDTEIIIETDSGANAVIHDQDFSEDRSKTLTQNATELIEKTAGNIADAPGEKKETPMETKEDIPEANVVEEKPPFEADESQVDKSWPMFGKNQRGWCPDASGDKVTSFPVYTEEEMKSIDLGILMKIISMDDEMFNATKDGTRNTNKKLRTIILAKYAGSVTGGLETAPQEQTTSAPEHTPDPPVEENPDEIIPDDGPPQEEPDREGIEHNADFEKGREDIQQASPPAEGNKFDMIIEDVPEGEDRRAFEAIMPLFNDLESIAGVGNERYLALLPKFPELQKYKNREDFCAMASAEEINNFLNKI</sequence>
<proteinExistence type="predicted"/>
<feature type="non-terminal residue" evidence="2">
    <location>
        <position position="1"/>
    </location>
</feature>
<feature type="compositionally biased region" description="Acidic residues" evidence="1">
    <location>
        <begin position="251"/>
        <end position="271"/>
    </location>
</feature>
<gene>
    <name evidence="2" type="ORF">S01H1_15259</name>
</gene>
<feature type="region of interest" description="Disordered" evidence="1">
    <location>
        <begin position="230"/>
        <end position="273"/>
    </location>
</feature>
<dbReference type="AlphaFoldDB" id="X0RSY4"/>
<dbReference type="EMBL" id="BARS01007962">
    <property type="protein sequence ID" value="GAF71883.1"/>
    <property type="molecule type" value="Genomic_DNA"/>
</dbReference>
<evidence type="ECO:0000256" key="1">
    <source>
        <dbReference type="SAM" id="MobiDB-lite"/>
    </source>
</evidence>
<name>X0RSY4_9ZZZZ</name>
<organism evidence="2">
    <name type="scientific">marine sediment metagenome</name>
    <dbReference type="NCBI Taxonomy" id="412755"/>
    <lineage>
        <taxon>unclassified sequences</taxon>
        <taxon>metagenomes</taxon>
        <taxon>ecological metagenomes</taxon>
    </lineage>
</organism>
<reference evidence="2" key="1">
    <citation type="journal article" date="2014" name="Front. Microbiol.">
        <title>High frequency of phylogenetically diverse reductive dehalogenase-homologous genes in deep subseafloor sedimentary metagenomes.</title>
        <authorList>
            <person name="Kawai M."/>
            <person name="Futagami T."/>
            <person name="Toyoda A."/>
            <person name="Takaki Y."/>
            <person name="Nishi S."/>
            <person name="Hori S."/>
            <person name="Arai W."/>
            <person name="Tsubouchi T."/>
            <person name="Morono Y."/>
            <person name="Uchiyama I."/>
            <person name="Ito T."/>
            <person name="Fujiyama A."/>
            <person name="Inagaki F."/>
            <person name="Takami H."/>
        </authorList>
    </citation>
    <scope>NUCLEOTIDE SEQUENCE</scope>
    <source>
        <strain evidence="2">Expedition CK06-06</strain>
    </source>
</reference>